<gene>
    <name evidence="7" type="ORF">ATL42_1478</name>
</gene>
<keyword evidence="8" id="KW-1185">Reference proteome</keyword>
<evidence type="ECO:0000313" key="7">
    <source>
        <dbReference type="EMBL" id="PFG33601.1"/>
    </source>
</evidence>
<dbReference type="PANTHER" id="PTHR35936">
    <property type="entry name" value="MEMBRANE-BOUND LYTIC MUREIN TRANSGLYCOSYLASE F"/>
    <property type="match status" value="1"/>
</dbReference>
<dbReference type="SUPFAM" id="SSF53850">
    <property type="entry name" value="Periplasmic binding protein-like II"/>
    <property type="match status" value="1"/>
</dbReference>
<proteinExistence type="inferred from homology"/>
<accession>A0A2A9E4X4</accession>
<sequence length="260" mass="27089">MKTSRSIIPTAAVAVLLLAGCSSTDTAAESEGGIALITEGTLTLCTNPPYEPFEFEKDGEVVGLDIDIVAEVAADLRLELATVSTPFEGIQSGAALSAGQCDIVASGITITDERALNLDFSDAYFDADQGLLVPAGSDLSSIESLKGKRISVMVATTGATMAQENGLTTTEYDDLGTQIQALQADQVDAVINDVASLLPYVDQGFEIASNFATGEVYGLGVKKGNTELLDSVNATLSRIRSDGTYSNIYAEWIGVTPSQG</sequence>
<keyword evidence="3 5" id="KW-0732">Signal</keyword>
<dbReference type="AlphaFoldDB" id="A0A2A9E4X4"/>
<comment type="caution">
    <text evidence="7">The sequence shown here is derived from an EMBL/GenBank/DDBJ whole genome shotgun (WGS) entry which is preliminary data.</text>
</comment>
<evidence type="ECO:0000256" key="3">
    <source>
        <dbReference type="ARBA" id="ARBA00022729"/>
    </source>
</evidence>
<evidence type="ECO:0000256" key="2">
    <source>
        <dbReference type="ARBA" id="ARBA00010333"/>
    </source>
</evidence>
<evidence type="ECO:0000256" key="4">
    <source>
        <dbReference type="RuleBase" id="RU003744"/>
    </source>
</evidence>
<dbReference type="Gene3D" id="3.40.190.10">
    <property type="entry name" value="Periplasmic binding protein-like II"/>
    <property type="match status" value="2"/>
</dbReference>
<evidence type="ECO:0000256" key="1">
    <source>
        <dbReference type="ARBA" id="ARBA00004196"/>
    </source>
</evidence>
<dbReference type="Proteomes" id="UP000225548">
    <property type="component" value="Unassembled WGS sequence"/>
</dbReference>
<feature type="signal peptide" evidence="5">
    <location>
        <begin position="1"/>
        <end position="27"/>
    </location>
</feature>
<protein>
    <submittedName>
        <fullName evidence="7">Amino acid ABC transporter substrate-binding protein (PAAT family)</fullName>
    </submittedName>
</protein>
<organism evidence="7 8">
    <name type="scientific">Sanguibacter antarcticus</name>
    <dbReference type="NCBI Taxonomy" id="372484"/>
    <lineage>
        <taxon>Bacteria</taxon>
        <taxon>Bacillati</taxon>
        <taxon>Actinomycetota</taxon>
        <taxon>Actinomycetes</taxon>
        <taxon>Micrococcales</taxon>
        <taxon>Sanguibacteraceae</taxon>
        <taxon>Sanguibacter</taxon>
    </lineage>
</organism>
<evidence type="ECO:0000256" key="5">
    <source>
        <dbReference type="SAM" id="SignalP"/>
    </source>
</evidence>
<dbReference type="InterPro" id="IPR018313">
    <property type="entry name" value="SBP_3_CS"/>
</dbReference>
<dbReference type="PANTHER" id="PTHR35936:SF38">
    <property type="entry name" value="GLUTAMINE-BINDING PERIPLASMIC PROTEIN"/>
    <property type="match status" value="1"/>
</dbReference>
<dbReference type="InterPro" id="IPR001638">
    <property type="entry name" value="Solute-binding_3/MltF_N"/>
</dbReference>
<comment type="similarity">
    <text evidence="2 4">Belongs to the bacterial solute-binding protein 3 family.</text>
</comment>
<evidence type="ECO:0000259" key="6">
    <source>
        <dbReference type="SMART" id="SM00062"/>
    </source>
</evidence>
<feature type="domain" description="Solute-binding protein family 3/N-terminal" evidence="6">
    <location>
        <begin position="41"/>
        <end position="256"/>
    </location>
</feature>
<dbReference type="RefSeq" id="WP_098454787.1">
    <property type="nucleotide sequence ID" value="NZ_PDJG01000001.1"/>
</dbReference>
<comment type="subcellular location">
    <subcellularLocation>
        <location evidence="1">Cell envelope</location>
    </subcellularLocation>
</comment>
<reference evidence="7 8" key="1">
    <citation type="submission" date="2017-10" db="EMBL/GenBank/DDBJ databases">
        <title>Sequencing the genomes of 1000 actinobacteria strains.</title>
        <authorList>
            <person name="Klenk H.-P."/>
        </authorList>
    </citation>
    <scope>NUCLEOTIDE SEQUENCE [LARGE SCALE GENOMIC DNA]</scope>
    <source>
        <strain evidence="7 8">DSM 18966</strain>
    </source>
</reference>
<dbReference type="PROSITE" id="PS51257">
    <property type="entry name" value="PROKAR_LIPOPROTEIN"/>
    <property type="match status" value="1"/>
</dbReference>
<evidence type="ECO:0000313" key="8">
    <source>
        <dbReference type="Proteomes" id="UP000225548"/>
    </source>
</evidence>
<dbReference type="GO" id="GO:0030313">
    <property type="term" value="C:cell envelope"/>
    <property type="evidence" value="ECO:0007669"/>
    <property type="project" value="UniProtKB-SubCell"/>
</dbReference>
<dbReference type="PROSITE" id="PS01039">
    <property type="entry name" value="SBP_BACTERIAL_3"/>
    <property type="match status" value="1"/>
</dbReference>
<dbReference type="SMART" id="SM00062">
    <property type="entry name" value="PBPb"/>
    <property type="match status" value="1"/>
</dbReference>
<dbReference type="Pfam" id="PF00497">
    <property type="entry name" value="SBP_bac_3"/>
    <property type="match status" value="1"/>
</dbReference>
<dbReference type="OrthoDB" id="8454826at2"/>
<name>A0A2A9E4X4_9MICO</name>
<feature type="chain" id="PRO_5012450878" evidence="5">
    <location>
        <begin position="28"/>
        <end position="260"/>
    </location>
</feature>
<dbReference type="EMBL" id="PDJG01000001">
    <property type="protein sequence ID" value="PFG33601.1"/>
    <property type="molecule type" value="Genomic_DNA"/>
</dbReference>